<dbReference type="AlphaFoldDB" id="A0A0C3ANG1"/>
<sequence>MPKREPTPPPGDDEPYYFSVLNPWPPNANMELPGDMYRFVLWLAAAMDDTANRDTKYRDNHPLWAVFHKPSAPRLVIIEVSRRYPNVRRLLGQHFWGGPKGFLMDPSADENYSAIFYCHYTTGRQVEKNGWKRKWISSDMFLLPGEKKKNDKEPGNTPGQPEDEKCEDTPSQAVPSEGDDTHSQTEDKEPGDTPEQPEDEKCDDTPSQAIPGKSDDTPSQPGDKKEDPKPLPQIFKKPYPATTYLLVPATDPTAVEFCRHLPLGLFPEAELNKTKPVIPPVGSATWAVKKDQRPLSNNQEKTGPPKAASTSSPITEAVCDAAAVEPKESEPQDLWAGAS</sequence>
<protein>
    <submittedName>
        <fullName evidence="2">Uncharacterized protein</fullName>
    </submittedName>
</protein>
<organism evidence="2 3">
    <name type="scientific">Serendipita vermifera MAFF 305830</name>
    <dbReference type="NCBI Taxonomy" id="933852"/>
    <lineage>
        <taxon>Eukaryota</taxon>
        <taxon>Fungi</taxon>
        <taxon>Dikarya</taxon>
        <taxon>Basidiomycota</taxon>
        <taxon>Agaricomycotina</taxon>
        <taxon>Agaricomycetes</taxon>
        <taxon>Sebacinales</taxon>
        <taxon>Serendipitaceae</taxon>
        <taxon>Serendipita</taxon>
    </lineage>
</organism>
<reference evidence="2 3" key="1">
    <citation type="submission" date="2014-04" db="EMBL/GenBank/DDBJ databases">
        <authorList>
            <consortium name="DOE Joint Genome Institute"/>
            <person name="Kuo A."/>
            <person name="Zuccaro A."/>
            <person name="Kohler A."/>
            <person name="Nagy L.G."/>
            <person name="Floudas D."/>
            <person name="Copeland A."/>
            <person name="Barry K.W."/>
            <person name="Cichocki N."/>
            <person name="Veneault-Fourrey C."/>
            <person name="LaButti K."/>
            <person name="Lindquist E.A."/>
            <person name="Lipzen A."/>
            <person name="Lundell T."/>
            <person name="Morin E."/>
            <person name="Murat C."/>
            <person name="Sun H."/>
            <person name="Tunlid A."/>
            <person name="Henrissat B."/>
            <person name="Grigoriev I.V."/>
            <person name="Hibbett D.S."/>
            <person name="Martin F."/>
            <person name="Nordberg H.P."/>
            <person name="Cantor M.N."/>
            <person name="Hua S.X."/>
        </authorList>
    </citation>
    <scope>NUCLEOTIDE SEQUENCE [LARGE SCALE GENOMIC DNA]</scope>
    <source>
        <strain evidence="2 3">MAFF 305830</strain>
    </source>
</reference>
<evidence type="ECO:0000256" key="1">
    <source>
        <dbReference type="SAM" id="MobiDB-lite"/>
    </source>
</evidence>
<dbReference type="HOGENOM" id="CLU_819307_0_0_1"/>
<feature type="compositionally biased region" description="Basic and acidic residues" evidence="1">
    <location>
        <begin position="179"/>
        <end position="191"/>
    </location>
</feature>
<reference evidence="3" key="2">
    <citation type="submission" date="2015-01" db="EMBL/GenBank/DDBJ databases">
        <title>Evolutionary Origins and Diversification of the Mycorrhizal Mutualists.</title>
        <authorList>
            <consortium name="DOE Joint Genome Institute"/>
            <consortium name="Mycorrhizal Genomics Consortium"/>
            <person name="Kohler A."/>
            <person name="Kuo A."/>
            <person name="Nagy L.G."/>
            <person name="Floudas D."/>
            <person name="Copeland A."/>
            <person name="Barry K.W."/>
            <person name="Cichocki N."/>
            <person name="Veneault-Fourrey C."/>
            <person name="LaButti K."/>
            <person name="Lindquist E.A."/>
            <person name="Lipzen A."/>
            <person name="Lundell T."/>
            <person name="Morin E."/>
            <person name="Murat C."/>
            <person name="Riley R."/>
            <person name="Ohm R."/>
            <person name="Sun H."/>
            <person name="Tunlid A."/>
            <person name="Henrissat B."/>
            <person name="Grigoriev I.V."/>
            <person name="Hibbett D.S."/>
            <person name="Martin F."/>
        </authorList>
    </citation>
    <scope>NUCLEOTIDE SEQUENCE [LARGE SCALE GENOMIC DNA]</scope>
    <source>
        <strain evidence="3">MAFF 305830</strain>
    </source>
</reference>
<dbReference type="Proteomes" id="UP000054097">
    <property type="component" value="Unassembled WGS sequence"/>
</dbReference>
<gene>
    <name evidence="2" type="ORF">M408DRAFT_200181</name>
</gene>
<evidence type="ECO:0000313" key="2">
    <source>
        <dbReference type="EMBL" id="KIM26090.1"/>
    </source>
</evidence>
<name>A0A0C3ANG1_SERVB</name>
<accession>A0A0C3ANG1</accession>
<feature type="compositionally biased region" description="Basic and acidic residues" evidence="1">
    <location>
        <begin position="145"/>
        <end position="154"/>
    </location>
</feature>
<keyword evidence="3" id="KW-1185">Reference proteome</keyword>
<evidence type="ECO:0000313" key="3">
    <source>
        <dbReference type="Proteomes" id="UP000054097"/>
    </source>
</evidence>
<feature type="region of interest" description="Disordered" evidence="1">
    <location>
        <begin position="290"/>
        <end position="315"/>
    </location>
</feature>
<dbReference type="OrthoDB" id="3243413at2759"/>
<feature type="region of interest" description="Disordered" evidence="1">
    <location>
        <begin position="145"/>
        <end position="236"/>
    </location>
</feature>
<dbReference type="EMBL" id="KN824309">
    <property type="protein sequence ID" value="KIM26090.1"/>
    <property type="molecule type" value="Genomic_DNA"/>
</dbReference>
<proteinExistence type="predicted"/>